<dbReference type="InterPro" id="IPR036864">
    <property type="entry name" value="Zn2-C6_fun-type_DNA-bd_sf"/>
</dbReference>
<dbReference type="Proteomes" id="UP000800094">
    <property type="component" value="Unassembled WGS sequence"/>
</dbReference>
<dbReference type="InterPro" id="IPR001138">
    <property type="entry name" value="Zn2Cys6_DnaBD"/>
</dbReference>
<dbReference type="PANTHER" id="PTHR47784">
    <property type="entry name" value="STEROL UPTAKE CONTROL PROTEIN 2"/>
    <property type="match status" value="1"/>
</dbReference>
<keyword evidence="4" id="KW-1185">Reference proteome</keyword>
<dbReference type="EMBL" id="ML987189">
    <property type="protein sequence ID" value="KAF2255742.1"/>
    <property type="molecule type" value="Genomic_DNA"/>
</dbReference>
<keyword evidence="1" id="KW-0539">Nucleus</keyword>
<proteinExistence type="predicted"/>
<feature type="domain" description="Zn(2)-C6 fungal-type" evidence="2">
    <location>
        <begin position="11"/>
        <end position="41"/>
    </location>
</feature>
<evidence type="ECO:0000313" key="4">
    <source>
        <dbReference type="Proteomes" id="UP000800094"/>
    </source>
</evidence>
<sequence>MRKVHSKSRNSCLRCKQRRVKCDLQAPICSNCTRRKENCEWPSWATAFTENQATISAYSAYPLAPSPLRMSLAADVSAGFPYLDLGVRACLANTLSAIPFSGNEVALWGQSLAKPASKFQYLQPALFSLVSLYSERYDPQNVPHDRSLAYRQHLDATTLFRNTPPVVNEENWSAVLIFGLAVVVFQFATQQTCPDAAFDYMETLHVLRMSANLAREVFPFLSKSSMWPFIQHRVRLSMRPPDPRAQAAIKTLEDAVLSYAVLDDDQEARIRGLNAFKDWVVDCDGYPRVWRHYIQWPRSLRNEFLLLLLKDDDIALLILIHWCVFLHLSPNRWWLELWPRRTAASAMSKFTQDWEALAWPKTVFALPGCRDER</sequence>
<organism evidence="3 4">
    <name type="scientific">Trematosphaeria pertusa</name>
    <dbReference type="NCBI Taxonomy" id="390896"/>
    <lineage>
        <taxon>Eukaryota</taxon>
        <taxon>Fungi</taxon>
        <taxon>Dikarya</taxon>
        <taxon>Ascomycota</taxon>
        <taxon>Pezizomycotina</taxon>
        <taxon>Dothideomycetes</taxon>
        <taxon>Pleosporomycetidae</taxon>
        <taxon>Pleosporales</taxon>
        <taxon>Massarineae</taxon>
        <taxon>Trematosphaeriaceae</taxon>
        <taxon>Trematosphaeria</taxon>
    </lineage>
</organism>
<dbReference type="PANTHER" id="PTHR47784:SF5">
    <property type="entry name" value="STEROL UPTAKE CONTROL PROTEIN 2"/>
    <property type="match status" value="1"/>
</dbReference>
<accession>A0A6A6J0Q0</accession>
<dbReference type="AlphaFoldDB" id="A0A6A6J0Q0"/>
<dbReference type="RefSeq" id="XP_033690746.1">
    <property type="nucleotide sequence ID" value="XM_033835035.1"/>
</dbReference>
<dbReference type="Pfam" id="PF00172">
    <property type="entry name" value="Zn_clus"/>
    <property type="match status" value="1"/>
</dbReference>
<gene>
    <name evidence="3" type="ORF">BU26DRAFT_598597</name>
</gene>
<dbReference type="SMART" id="SM00066">
    <property type="entry name" value="GAL4"/>
    <property type="match status" value="1"/>
</dbReference>
<dbReference type="PROSITE" id="PS00463">
    <property type="entry name" value="ZN2_CY6_FUNGAL_1"/>
    <property type="match status" value="1"/>
</dbReference>
<dbReference type="InterPro" id="IPR053157">
    <property type="entry name" value="Sterol_Uptake_Regulator"/>
</dbReference>
<dbReference type="GO" id="GO:0001228">
    <property type="term" value="F:DNA-binding transcription activator activity, RNA polymerase II-specific"/>
    <property type="evidence" value="ECO:0007669"/>
    <property type="project" value="TreeGrafter"/>
</dbReference>
<dbReference type="OrthoDB" id="3546279at2759"/>
<dbReference type="CDD" id="cd00067">
    <property type="entry name" value="GAL4"/>
    <property type="match status" value="1"/>
</dbReference>
<dbReference type="GO" id="GO:0008270">
    <property type="term" value="F:zinc ion binding"/>
    <property type="evidence" value="ECO:0007669"/>
    <property type="project" value="InterPro"/>
</dbReference>
<evidence type="ECO:0000256" key="1">
    <source>
        <dbReference type="ARBA" id="ARBA00023242"/>
    </source>
</evidence>
<dbReference type="Gene3D" id="4.10.240.10">
    <property type="entry name" value="Zn(2)-C6 fungal-type DNA-binding domain"/>
    <property type="match status" value="1"/>
</dbReference>
<evidence type="ECO:0000259" key="2">
    <source>
        <dbReference type="PROSITE" id="PS50048"/>
    </source>
</evidence>
<dbReference type="SUPFAM" id="SSF57701">
    <property type="entry name" value="Zn2/Cys6 DNA-binding domain"/>
    <property type="match status" value="1"/>
</dbReference>
<evidence type="ECO:0000313" key="3">
    <source>
        <dbReference type="EMBL" id="KAF2255742.1"/>
    </source>
</evidence>
<name>A0A6A6J0Q0_9PLEO</name>
<protein>
    <recommendedName>
        <fullName evidence="2">Zn(2)-C6 fungal-type domain-containing protein</fullName>
    </recommendedName>
</protein>
<reference evidence="3" key="1">
    <citation type="journal article" date="2020" name="Stud. Mycol.">
        <title>101 Dothideomycetes genomes: a test case for predicting lifestyles and emergence of pathogens.</title>
        <authorList>
            <person name="Haridas S."/>
            <person name="Albert R."/>
            <person name="Binder M."/>
            <person name="Bloem J."/>
            <person name="Labutti K."/>
            <person name="Salamov A."/>
            <person name="Andreopoulos B."/>
            <person name="Baker S."/>
            <person name="Barry K."/>
            <person name="Bills G."/>
            <person name="Bluhm B."/>
            <person name="Cannon C."/>
            <person name="Castanera R."/>
            <person name="Culley D."/>
            <person name="Daum C."/>
            <person name="Ezra D."/>
            <person name="Gonzalez J."/>
            <person name="Henrissat B."/>
            <person name="Kuo A."/>
            <person name="Liang C."/>
            <person name="Lipzen A."/>
            <person name="Lutzoni F."/>
            <person name="Magnuson J."/>
            <person name="Mondo S."/>
            <person name="Nolan M."/>
            <person name="Ohm R."/>
            <person name="Pangilinan J."/>
            <person name="Park H.-J."/>
            <person name="Ramirez L."/>
            <person name="Alfaro M."/>
            <person name="Sun H."/>
            <person name="Tritt A."/>
            <person name="Yoshinaga Y."/>
            <person name="Zwiers L.-H."/>
            <person name="Turgeon B."/>
            <person name="Goodwin S."/>
            <person name="Spatafora J."/>
            <person name="Crous P."/>
            <person name="Grigoriev I."/>
        </authorList>
    </citation>
    <scope>NUCLEOTIDE SEQUENCE</scope>
    <source>
        <strain evidence="3">CBS 122368</strain>
    </source>
</reference>
<dbReference type="PROSITE" id="PS50048">
    <property type="entry name" value="ZN2_CY6_FUNGAL_2"/>
    <property type="match status" value="1"/>
</dbReference>
<dbReference type="GeneID" id="54588365"/>